<dbReference type="GO" id="GO:0030246">
    <property type="term" value="F:carbohydrate binding"/>
    <property type="evidence" value="ECO:0007669"/>
    <property type="project" value="InterPro"/>
</dbReference>
<evidence type="ECO:0000256" key="2">
    <source>
        <dbReference type="ARBA" id="ARBA00001913"/>
    </source>
</evidence>
<evidence type="ECO:0000256" key="11">
    <source>
        <dbReference type="PIRNR" id="PIRNR005096"/>
    </source>
</evidence>
<dbReference type="InterPro" id="IPR047215">
    <property type="entry name" value="Galactose_mutarotase-like"/>
</dbReference>
<dbReference type="CDD" id="cd09019">
    <property type="entry name" value="galactose_mutarotase_like"/>
    <property type="match status" value="1"/>
</dbReference>
<dbReference type="STRING" id="688246.Premu_2668"/>
<evidence type="ECO:0000256" key="6">
    <source>
        <dbReference type="ARBA" id="ARBA00013185"/>
    </source>
</evidence>
<dbReference type="HOGENOM" id="CLU_031753_1_0_10"/>
<comment type="cofactor">
    <cofactor evidence="2">
        <name>Ca(2+)</name>
        <dbReference type="ChEBI" id="CHEBI:29108"/>
    </cofactor>
</comment>
<dbReference type="InterPro" id="IPR018052">
    <property type="entry name" value="Ald1_epimerase_CS"/>
</dbReference>
<dbReference type="RefSeq" id="WP_007575964.1">
    <property type="nucleotide sequence ID" value="NZ_BPTS01000002.1"/>
</dbReference>
<dbReference type="PROSITE" id="PS00545">
    <property type="entry name" value="ALDOSE_1_EPIMERASE"/>
    <property type="match status" value="1"/>
</dbReference>
<comment type="subunit">
    <text evidence="5">Monomer.</text>
</comment>
<feature type="active site" description="Proton donor" evidence="12">
    <location>
        <position position="212"/>
    </location>
</feature>
<dbReference type="PROSITE" id="PS51257">
    <property type="entry name" value="PROKAR_LIPOPROTEIN"/>
    <property type="match status" value="1"/>
</dbReference>
<comment type="catalytic activity">
    <reaction evidence="1 11">
        <text>alpha-D-glucose = beta-D-glucose</text>
        <dbReference type="Rhea" id="RHEA:10264"/>
        <dbReference type="ChEBI" id="CHEBI:15903"/>
        <dbReference type="ChEBI" id="CHEBI:17925"/>
        <dbReference type="EC" id="5.1.3.3"/>
    </reaction>
</comment>
<keyword evidence="15" id="KW-0732">Signal</keyword>
<dbReference type="InterPro" id="IPR008183">
    <property type="entry name" value="Aldose_1/G6P_1-epimerase"/>
</dbReference>
<accession>F8NC51</accession>
<dbReference type="OrthoDB" id="9779408at2"/>
<dbReference type="GO" id="GO:0005737">
    <property type="term" value="C:cytoplasm"/>
    <property type="evidence" value="ECO:0007669"/>
    <property type="project" value="TreeGrafter"/>
</dbReference>
<evidence type="ECO:0000256" key="7">
    <source>
        <dbReference type="ARBA" id="ARBA00014165"/>
    </source>
</evidence>
<keyword evidence="8" id="KW-0106">Calcium</keyword>
<dbReference type="PIRSF" id="PIRSF005096">
    <property type="entry name" value="GALM"/>
    <property type="match status" value="1"/>
</dbReference>
<dbReference type="SUPFAM" id="SSF74650">
    <property type="entry name" value="Galactose mutarotase-like"/>
    <property type="match status" value="1"/>
</dbReference>
<feature type="active site" description="Proton acceptor" evidence="12">
    <location>
        <position position="354"/>
    </location>
</feature>
<feature type="binding site" evidence="13">
    <location>
        <position position="285"/>
    </location>
    <ligand>
        <name>beta-D-galactose</name>
        <dbReference type="ChEBI" id="CHEBI:27667"/>
    </ligand>
</feature>
<feature type="chain" id="PRO_5003375981" description="Aldose 1-epimerase" evidence="15">
    <location>
        <begin position="24"/>
        <end position="399"/>
    </location>
</feature>
<gene>
    <name evidence="16" type="ORF">Premu_2668</name>
</gene>
<dbReference type="PANTHER" id="PTHR10091">
    <property type="entry name" value="ALDOSE-1-EPIMERASE"/>
    <property type="match status" value="1"/>
</dbReference>
<dbReference type="InterPro" id="IPR015443">
    <property type="entry name" value="Aldose_1-epimerase"/>
</dbReference>
<evidence type="ECO:0000256" key="10">
    <source>
        <dbReference type="ARBA" id="ARBA00023277"/>
    </source>
</evidence>
<dbReference type="AlphaFoldDB" id="F8NC51"/>
<dbReference type="InterPro" id="IPR011013">
    <property type="entry name" value="Gal_mutarotase_sf_dom"/>
</dbReference>
<protein>
    <recommendedName>
        <fullName evidence="7 11">Aldose 1-epimerase</fullName>
        <ecNumber evidence="6 11">5.1.3.3</ecNumber>
    </recommendedName>
</protein>
<keyword evidence="17" id="KW-1185">Reference proteome</keyword>
<dbReference type="Gene3D" id="2.70.98.10">
    <property type="match status" value="1"/>
</dbReference>
<feature type="binding site" evidence="14">
    <location>
        <begin position="114"/>
        <end position="115"/>
    </location>
    <ligand>
        <name>beta-D-galactose</name>
        <dbReference type="ChEBI" id="CHEBI:27667"/>
    </ligand>
</feature>
<dbReference type="Pfam" id="PF01263">
    <property type="entry name" value="Aldose_epim"/>
    <property type="match status" value="1"/>
</dbReference>
<dbReference type="UniPathway" id="UPA00242"/>
<evidence type="ECO:0000313" key="17">
    <source>
        <dbReference type="Proteomes" id="UP000002772"/>
    </source>
</evidence>
<dbReference type="PANTHER" id="PTHR10091:SF0">
    <property type="entry name" value="GALACTOSE MUTAROTASE"/>
    <property type="match status" value="1"/>
</dbReference>
<name>F8NC51_9BACT</name>
<evidence type="ECO:0000256" key="5">
    <source>
        <dbReference type="ARBA" id="ARBA00011245"/>
    </source>
</evidence>
<organism evidence="16 17">
    <name type="scientific">Hallella multisaccharivorax DSM 17128</name>
    <dbReference type="NCBI Taxonomy" id="688246"/>
    <lineage>
        <taxon>Bacteria</taxon>
        <taxon>Pseudomonadati</taxon>
        <taxon>Bacteroidota</taxon>
        <taxon>Bacteroidia</taxon>
        <taxon>Bacteroidales</taxon>
        <taxon>Prevotellaceae</taxon>
        <taxon>Hallella</taxon>
    </lineage>
</organism>
<dbReference type="GO" id="GO:0006006">
    <property type="term" value="P:glucose metabolic process"/>
    <property type="evidence" value="ECO:0007669"/>
    <property type="project" value="TreeGrafter"/>
</dbReference>
<sequence length="399" mass="43602">MRTLKTKLFVAGMAALTLAGCGASTTTQTTVSGLNPKDFDSTVQGKKTELITLKNNNGMEVCLTNYGGRVVSICVPDKNGKPTDVVLGYDNIRQYADTLNSPSDYGSSVGRYANRIKNARLTVAGKTYQLRPNDNGNCLHGGGNTGWPNKVYDIKAKTDSSVTFAITSPDGDNGFPGTVKATATYTVKSDNTLDIVFQATTDKETVVNMTNHSYFNLNGEPSKKGENQIVYINADKFTPADSLYIPTGEIRSVEGTPMDFRKAHALSEHINDFSYDQIKNATGYDHNWVLNTYKNGKGDDKIVAASLYSPVTGILLEVYTNEPGLQVYTGNFQGTGIACKHGIKYPKHVSVCFESQKFPDSPTKIASKTKGWEISDPYLKPGQKYYSHLAYKFSVKTQK</sequence>
<evidence type="ECO:0000256" key="4">
    <source>
        <dbReference type="ARBA" id="ARBA00006206"/>
    </source>
</evidence>
<comment type="similarity">
    <text evidence="4 11">Belongs to the aldose epimerase family.</text>
</comment>
<evidence type="ECO:0000256" key="15">
    <source>
        <dbReference type="SAM" id="SignalP"/>
    </source>
</evidence>
<evidence type="ECO:0000256" key="9">
    <source>
        <dbReference type="ARBA" id="ARBA00023235"/>
    </source>
</evidence>
<proteinExistence type="inferred from homology"/>
<feature type="binding site" evidence="14">
    <location>
        <begin position="212"/>
        <end position="214"/>
    </location>
    <ligand>
        <name>beta-D-galactose</name>
        <dbReference type="ChEBI" id="CHEBI:27667"/>
    </ligand>
</feature>
<dbReference type="GO" id="GO:0033499">
    <property type="term" value="P:galactose catabolic process via UDP-galactose, Leloir pathway"/>
    <property type="evidence" value="ECO:0007669"/>
    <property type="project" value="TreeGrafter"/>
</dbReference>
<evidence type="ECO:0000256" key="14">
    <source>
        <dbReference type="PIRSR" id="PIRSR005096-3"/>
    </source>
</evidence>
<dbReference type="NCBIfam" id="NF008277">
    <property type="entry name" value="PRK11055.1"/>
    <property type="match status" value="1"/>
</dbReference>
<evidence type="ECO:0000313" key="16">
    <source>
        <dbReference type="EMBL" id="EGN58022.1"/>
    </source>
</evidence>
<dbReference type="eggNOG" id="COG2017">
    <property type="taxonomic scope" value="Bacteria"/>
</dbReference>
<keyword evidence="10 11" id="KW-0119">Carbohydrate metabolism</keyword>
<keyword evidence="9 11" id="KW-0413">Isomerase</keyword>
<evidence type="ECO:0000256" key="1">
    <source>
        <dbReference type="ARBA" id="ARBA00001614"/>
    </source>
</evidence>
<dbReference type="InterPro" id="IPR014718">
    <property type="entry name" value="GH-type_carb-bd"/>
</dbReference>
<dbReference type="EC" id="5.1.3.3" evidence="6 11"/>
<evidence type="ECO:0000256" key="13">
    <source>
        <dbReference type="PIRSR" id="PIRSR005096-2"/>
    </source>
</evidence>
<reference evidence="17" key="1">
    <citation type="journal article" date="2011" name="Stand. Genomic Sci.">
        <title>Non-contiguous finished genome sequence of the opportunistic oral pathogen Prevotella multisaccharivorax type strain (PPPA20).</title>
        <authorList>
            <person name="Pati A."/>
            <person name="Gronow S."/>
            <person name="Lu M."/>
            <person name="Lapidus A."/>
            <person name="Nolan M."/>
            <person name="Lucas S."/>
            <person name="Hammon N."/>
            <person name="Deshpande S."/>
            <person name="Cheng J.F."/>
            <person name="Tapia R."/>
            <person name="Han C."/>
            <person name="Goodwin L."/>
            <person name="Pitluck S."/>
            <person name="Liolios K."/>
            <person name="Pagani I."/>
            <person name="Mavromatis K."/>
            <person name="Mikhailova N."/>
            <person name="Huntemann M."/>
            <person name="Chen A."/>
            <person name="Palaniappan K."/>
            <person name="Land M."/>
            <person name="Hauser L."/>
            <person name="Detter J.C."/>
            <person name="Brambilla E.M."/>
            <person name="Rohde M."/>
            <person name="Goker M."/>
            <person name="Woyke T."/>
            <person name="Bristow J."/>
            <person name="Eisen J.A."/>
            <person name="Markowitz V."/>
            <person name="Hugenholtz P."/>
            <person name="Kyrpides N.C."/>
            <person name="Klenk H.P."/>
            <person name="Ivanova N."/>
        </authorList>
    </citation>
    <scope>NUCLEOTIDE SEQUENCE [LARGE SCALE GENOMIC DNA]</scope>
    <source>
        <strain evidence="17">DSM 17128</strain>
    </source>
</reference>
<comment type="pathway">
    <text evidence="3 11">Carbohydrate metabolism; hexose metabolism.</text>
</comment>
<evidence type="ECO:0000256" key="8">
    <source>
        <dbReference type="ARBA" id="ARBA00022837"/>
    </source>
</evidence>
<feature type="signal peptide" evidence="15">
    <location>
        <begin position="1"/>
        <end position="23"/>
    </location>
</feature>
<dbReference type="Proteomes" id="UP000002772">
    <property type="component" value="Unassembled WGS sequence"/>
</dbReference>
<evidence type="ECO:0000256" key="12">
    <source>
        <dbReference type="PIRSR" id="PIRSR005096-1"/>
    </source>
</evidence>
<dbReference type="EMBL" id="GL945017">
    <property type="protein sequence ID" value="EGN58022.1"/>
    <property type="molecule type" value="Genomic_DNA"/>
</dbReference>
<evidence type="ECO:0000256" key="3">
    <source>
        <dbReference type="ARBA" id="ARBA00005028"/>
    </source>
</evidence>
<dbReference type="GO" id="GO:0004034">
    <property type="term" value="F:aldose 1-epimerase activity"/>
    <property type="evidence" value="ECO:0007669"/>
    <property type="project" value="UniProtKB-EC"/>
</dbReference>